<organism evidence="1 2">
    <name type="scientific">Kaistia soli DSM 19436</name>
    <dbReference type="NCBI Taxonomy" id="1122133"/>
    <lineage>
        <taxon>Bacteria</taxon>
        <taxon>Pseudomonadati</taxon>
        <taxon>Pseudomonadota</taxon>
        <taxon>Alphaproteobacteria</taxon>
        <taxon>Hyphomicrobiales</taxon>
        <taxon>Kaistiaceae</taxon>
        <taxon>Kaistia</taxon>
    </lineage>
</organism>
<keyword evidence="2" id="KW-1185">Reference proteome</keyword>
<name>A0A1M4YU21_9HYPH</name>
<protein>
    <submittedName>
        <fullName evidence="1">Uncharacterized protein</fullName>
    </submittedName>
</protein>
<reference evidence="1 2" key="1">
    <citation type="submission" date="2016-11" db="EMBL/GenBank/DDBJ databases">
        <authorList>
            <person name="Jaros S."/>
            <person name="Januszkiewicz K."/>
            <person name="Wedrychowicz H."/>
        </authorList>
    </citation>
    <scope>NUCLEOTIDE SEQUENCE [LARGE SCALE GENOMIC DNA]</scope>
    <source>
        <strain evidence="1 2">DSM 19436</strain>
    </source>
</reference>
<dbReference type="AlphaFoldDB" id="A0A1M4YU21"/>
<gene>
    <name evidence="1" type="ORF">SAMN02745157_1613</name>
</gene>
<dbReference type="OrthoDB" id="8454144at2"/>
<dbReference type="Proteomes" id="UP000184485">
    <property type="component" value="Unassembled WGS sequence"/>
</dbReference>
<evidence type="ECO:0000313" key="2">
    <source>
        <dbReference type="Proteomes" id="UP000184485"/>
    </source>
</evidence>
<dbReference type="EMBL" id="FQUP01000001">
    <property type="protein sequence ID" value="SHF09047.1"/>
    <property type="molecule type" value="Genomic_DNA"/>
</dbReference>
<proteinExistence type="predicted"/>
<sequence length="74" mass="7880">MNSKTLNPVDLKMTEDWEGNNAAFTCPSCSKVFLVSGMIHKKGRACPACGLAIAYVEGGRKSGGSARIEWATSE</sequence>
<evidence type="ECO:0000313" key="1">
    <source>
        <dbReference type="EMBL" id="SHF09047.1"/>
    </source>
</evidence>
<accession>A0A1M4YU21</accession>